<keyword evidence="1" id="KW-1133">Transmembrane helix</keyword>
<organism evidence="3 5">
    <name type="scientific">Frigoribacterium faeni</name>
    <dbReference type="NCBI Taxonomy" id="145483"/>
    <lineage>
        <taxon>Bacteria</taxon>
        <taxon>Bacillati</taxon>
        <taxon>Actinomycetota</taxon>
        <taxon>Actinomycetes</taxon>
        <taxon>Micrococcales</taxon>
        <taxon>Microbacteriaceae</taxon>
        <taxon>Frigoribacterium</taxon>
    </lineage>
</organism>
<dbReference type="AlphaFoldDB" id="A0A7W3JKR7"/>
<accession>A0A7W3JKR7</accession>
<evidence type="ECO:0008006" key="6">
    <source>
        <dbReference type="Google" id="ProtNLM"/>
    </source>
</evidence>
<sequence>METQIDRPTVAEPRPAAWSGAAIAAFVLGLASLVLINGGAVGVPVAVVALVLAFRARADLRVDPALRGTTLSLIGFLAAGVAAAIGFISFVLPFGAVLL</sequence>
<dbReference type="EMBL" id="JACGWW010000005">
    <property type="protein sequence ID" value="MBA8814504.1"/>
    <property type="molecule type" value="Genomic_DNA"/>
</dbReference>
<name>A0A7W3JKR7_9MICO</name>
<comment type="caution">
    <text evidence="3">The sequence shown here is derived from an EMBL/GenBank/DDBJ whole genome shotgun (WGS) entry which is preliminary data.</text>
</comment>
<evidence type="ECO:0000313" key="2">
    <source>
        <dbReference type="EMBL" id="GEK84291.1"/>
    </source>
</evidence>
<keyword evidence="1" id="KW-0472">Membrane</keyword>
<keyword evidence="1" id="KW-0812">Transmembrane</keyword>
<evidence type="ECO:0000313" key="4">
    <source>
        <dbReference type="Proteomes" id="UP000321154"/>
    </source>
</evidence>
<evidence type="ECO:0000313" key="5">
    <source>
        <dbReference type="Proteomes" id="UP000522688"/>
    </source>
</evidence>
<feature type="transmembrane region" description="Helical" evidence="1">
    <location>
        <begin position="20"/>
        <end position="53"/>
    </location>
</feature>
<protein>
    <recommendedName>
        <fullName evidence="6">DUF4190 domain-containing protein</fullName>
    </recommendedName>
</protein>
<gene>
    <name evidence="3" type="ORF">FB463_002777</name>
    <name evidence="2" type="ORF">FFA01_26000</name>
</gene>
<dbReference type="EMBL" id="BJUV01000032">
    <property type="protein sequence ID" value="GEK84291.1"/>
    <property type="molecule type" value="Genomic_DNA"/>
</dbReference>
<proteinExistence type="predicted"/>
<keyword evidence="4" id="KW-1185">Reference proteome</keyword>
<evidence type="ECO:0000256" key="1">
    <source>
        <dbReference type="SAM" id="Phobius"/>
    </source>
</evidence>
<dbReference type="Proteomes" id="UP000522688">
    <property type="component" value="Unassembled WGS sequence"/>
</dbReference>
<dbReference type="Proteomes" id="UP000321154">
    <property type="component" value="Unassembled WGS sequence"/>
</dbReference>
<feature type="transmembrane region" description="Helical" evidence="1">
    <location>
        <begin position="73"/>
        <end position="98"/>
    </location>
</feature>
<evidence type="ECO:0000313" key="3">
    <source>
        <dbReference type="EMBL" id="MBA8814504.1"/>
    </source>
</evidence>
<reference evidence="2 4" key="1">
    <citation type="submission" date="2019-07" db="EMBL/GenBank/DDBJ databases">
        <title>Whole genome shotgun sequence of Frigoribacterium faeni NBRC 103066.</title>
        <authorList>
            <person name="Hosoyama A."/>
            <person name="Uohara A."/>
            <person name="Ohji S."/>
            <person name="Ichikawa N."/>
        </authorList>
    </citation>
    <scope>NUCLEOTIDE SEQUENCE [LARGE SCALE GENOMIC DNA]</scope>
    <source>
        <strain evidence="2 4">NBRC 103066</strain>
    </source>
</reference>
<dbReference type="RefSeq" id="WP_146856619.1">
    <property type="nucleotide sequence ID" value="NZ_BAAAHR010000004.1"/>
</dbReference>
<reference evidence="3 5" key="2">
    <citation type="submission" date="2020-07" db="EMBL/GenBank/DDBJ databases">
        <title>Sequencing the genomes of 1000 actinobacteria strains.</title>
        <authorList>
            <person name="Klenk H.-P."/>
        </authorList>
    </citation>
    <scope>NUCLEOTIDE SEQUENCE [LARGE SCALE GENOMIC DNA]</scope>
    <source>
        <strain evidence="3 5">DSM 10309</strain>
    </source>
</reference>